<dbReference type="Proteomes" id="UP000598775">
    <property type="component" value="Unassembled WGS sequence"/>
</dbReference>
<evidence type="ECO:0000313" key="3">
    <source>
        <dbReference type="Proteomes" id="UP000598775"/>
    </source>
</evidence>
<name>A0A917B8S5_9MICO</name>
<feature type="region of interest" description="Disordered" evidence="1">
    <location>
        <begin position="78"/>
        <end position="98"/>
    </location>
</feature>
<organism evidence="2 3">
    <name type="scientific">Subtercola lobariae</name>
    <dbReference type="NCBI Taxonomy" id="1588641"/>
    <lineage>
        <taxon>Bacteria</taxon>
        <taxon>Bacillati</taxon>
        <taxon>Actinomycetota</taxon>
        <taxon>Actinomycetes</taxon>
        <taxon>Micrococcales</taxon>
        <taxon>Microbacteriaceae</taxon>
        <taxon>Subtercola</taxon>
    </lineage>
</organism>
<proteinExistence type="predicted"/>
<sequence>MTDEFSEELQHLRTRANIEIVITDEEKLSARYPNTTGYVDLDPVGVSNWPHAITAALRALSDDPESGLTVARTGLQQLPIDDEGKPDGIGWIGHKSRN</sequence>
<dbReference type="RefSeq" id="WP_188677367.1">
    <property type="nucleotide sequence ID" value="NZ_BMGP01000003.1"/>
</dbReference>
<accession>A0A917B8S5</accession>
<reference evidence="2 3" key="1">
    <citation type="journal article" date="2014" name="Int. J. Syst. Evol. Microbiol.">
        <title>Complete genome sequence of Corynebacterium casei LMG S-19264T (=DSM 44701T), isolated from a smear-ripened cheese.</title>
        <authorList>
            <consortium name="US DOE Joint Genome Institute (JGI-PGF)"/>
            <person name="Walter F."/>
            <person name="Albersmeier A."/>
            <person name="Kalinowski J."/>
            <person name="Ruckert C."/>
        </authorList>
    </citation>
    <scope>NUCLEOTIDE SEQUENCE [LARGE SCALE GENOMIC DNA]</scope>
    <source>
        <strain evidence="2 3">CGMCC 1.12976</strain>
    </source>
</reference>
<comment type="caution">
    <text evidence="2">The sequence shown here is derived from an EMBL/GenBank/DDBJ whole genome shotgun (WGS) entry which is preliminary data.</text>
</comment>
<dbReference type="EMBL" id="BMGP01000003">
    <property type="protein sequence ID" value="GGF25823.1"/>
    <property type="molecule type" value="Genomic_DNA"/>
</dbReference>
<keyword evidence="3" id="KW-1185">Reference proteome</keyword>
<dbReference type="AlphaFoldDB" id="A0A917B8S5"/>
<protein>
    <submittedName>
        <fullName evidence="2">Uncharacterized protein</fullName>
    </submittedName>
</protein>
<gene>
    <name evidence="2" type="ORF">GCM10011399_19100</name>
</gene>
<evidence type="ECO:0000256" key="1">
    <source>
        <dbReference type="SAM" id="MobiDB-lite"/>
    </source>
</evidence>
<evidence type="ECO:0000313" key="2">
    <source>
        <dbReference type="EMBL" id="GGF25823.1"/>
    </source>
</evidence>